<dbReference type="CDD" id="cd14342">
    <property type="entry name" value="UBA_TAP-C"/>
    <property type="match status" value="1"/>
</dbReference>
<proteinExistence type="inferred from homology"/>
<dbReference type="InterPro" id="IPR018222">
    <property type="entry name" value="Nuclear_transport_factor_2_euk"/>
</dbReference>
<keyword evidence="6" id="KW-0509">mRNA transport</keyword>
<keyword evidence="7" id="KW-0539">Nucleus</keyword>
<dbReference type="Gene3D" id="1.10.8.10">
    <property type="entry name" value="DNA helicase RuvA subunit, C-terminal domain"/>
    <property type="match status" value="1"/>
</dbReference>
<dbReference type="EMBL" id="CAJPEV010000576">
    <property type="protein sequence ID" value="CAG0886612.1"/>
    <property type="molecule type" value="Genomic_DNA"/>
</dbReference>
<keyword evidence="3" id="KW-0813">Transport</keyword>
<evidence type="ECO:0000259" key="10">
    <source>
        <dbReference type="PROSITE" id="PS51281"/>
    </source>
</evidence>
<feature type="domain" description="NTF2" evidence="9">
    <location>
        <begin position="415"/>
        <end position="559"/>
    </location>
</feature>
<dbReference type="PROSITE" id="PS51281">
    <property type="entry name" value="TAP_C"/>
    <property type="match status" value="1"/>
</dbReference>
<gene>
    <name evidence="11" type="ORF">DSTB1V02_LOCUS4070</name>
</gene>
<dbReference type="GO" id="GO:0005737">
    <property type="term" value="C:cytoplasm"/>
    <property type="evidence" value="ECO:0007669"/>
    <property type="project" value="InterPro"/>
</dbReference>
<evidence type="ECO:0000256" key="6">
    <source>
        <dbReference type="ARBA" id="ARBA00022816"/>
    </source>
</evidence>
<dbReference type="InterPro" id="IPR057125">
    <property type="entry name" value="NXF1/2/3/5-like_LRR"/>
</dbReference>
<dbReference type="Pfam" id="PF24048">
    <property type="entry name" value="LRR_NXF1-5"/>
    <property type="match status" value="1"/>
</dbReference>
<evidence type="ECO:0000313" key="11">
    <source>
        <dbReference type="EMBL" id="CAD7244168.1"/>
    </source>
</evidence>
<feature type="region of interest" description="Disordered" evidence="8">
    <location>
        <begin position="87"/>
        <end position="107"/>
    </location>
</feature>
<dbReference type="GO" id="GO:0003723">
    <property type="term" value="F:RNA binding"/>
    <property type="evidence" value="ECO:0007669"/>
    <property type="project" value="InterPro"/>
</dbReference>
<dbReference type="Pfam" id="PF09162">
    <property type="entry name" value="Tap-RNA_bind"/>
    <property type="match status" value="1"/>
</dbReference>
<evidence type="ECO:0000256" key="7">
    <source>
        <dbReference type="ARBA" id="ARBA00023242"/>
    </source>
</evidence>
<dbReference type="PANTHER" id="PTHR10662:SF22">
    <property type="entry name" value="NUCLEAR RNA EXPORT FACTOR 1"/>
    <property type="match status" value="1"/>
</dbReference>
<keyword evidence="5" id="KW-0677">Repeat</keyword>
<dbReference type="InterPro" id="IPR035979">
    <property type="entry name" value="RBD_domain_sf"/>
</dbReference>
<dbReference type="OrthoDB" id="25872at2759"/>
<dbReference type="InterPro" id="IPR002075">
    <property type="entry name" value="NTF2_dom"/>
</dbReference>
<dbReference type="SUPFAM" id="SSF52058">
    <property type="entry name" value="L domain-like"/>
    <property type="match status" value="1"/>
</dbReference>
<evidence type="ECO:0000259" key="9">
    <source>
        <dbReference type="PROSITE" id="PS50177"/>
    </source>
</evidence>
<dbReference type="Pfam" id="PF03943">
    <property type="entry name" value="TAP_C"/>
    <property type="match status" value="1"/>
</dbReference>
<dbReference type="PANTHER" id="PTHR10662">
    <property type="entry name" value="NUCLEAR RNA EXPORT FACTOR"/>
    <property type="match status" value="1"/>
</dbReference>
<dbReference type="SUPFAM" id="SSF54427">
    <property type="entry name" value="NTF2-like"/>
    <property type="match status" value="1"/>
</dbReference>
<dbReference type="FunFam" id="1.10.8.10:FF:000018">
    <property type="entry name" value="Nuclear RNA export factor 1"/>
    <property type="match status" value="1"/>
</dbReference>
<dbReference type="InterPro" id="IPR032675">
    <property type="entry name" value="LRR_dom_sf"/>
</dbReference>
<dbReference type="SUPFAM" id="SSF54928">
    <property type="entry name" value="RNA-binding domain, RBD"/>
    <property type="match status" value="1"/>
</dbReference>
<evidence type="ECO:0008006" key="13">
    <source>
        <dbReference type="Google" id="ProtNLM"/>
    </source>
</evidence>
<dbReference type="FunFam" id="3.10.450.50:FF:000004">
    <property type="entry name" value="Nuclear RNA export factor 1"/>
    <property type="match status" value="1"/>
</dbReference>
<evidence type="ECO:0000256" key="4">
    <source>
        <dbReference type="ARBA" id="ARBA00022614"/>
    </source>
</evidence>
<keyword evidence="4" id="KW-0433">Leucine-rich repeat</keyword>
<dbReference type="PROSITE" id="PS51450">
    <property type="entry name" value="LRR"/>
    <property type="match status" value="1"/>
</dbReference>
<dbReference type="SUPFAM" id="SSF46934">
    <property type="entry name" value="UBA-like"/>
    <property type="match status" value="1"/>
</dbReference>
<dbReference type="Gene3D" id="3.80.10.10">
    <property type="entry name" value="Ribonuclease Inhibitor"/>
    <property type="match status" value="1"/>
</dbReference>
<evidence type="ECO:0000256" key="8">
    <source>
        <dbReference type="SAM" id="MobiDB-lite"/>
    </source>
</evidence>
<dbReference type="GO" id="GO:0005654">
    <property type="term" value="C:nucleoplasm"/>
    <property type="evidence" value="ECO:0007669"/>
    <property type="project" value="UniProtKB-SubCell"/>
</dbReference>
<organism evidence="11">
    <name type="scientific">Darwinula stevensoni</name>
    <dbReference type="NCBI Taxonomy" id="69355"/>
    <lineage>
        <taxon>Eukaryota</taxon>
        <taxon>Metazoa</taxon>
        <taxon>Ecdysozoa</taxon>
        <taxon>Arthropoda</taxon>
        <taxon>Crustacea</taxon>
        <taxon>Oligostraca</taxon>
        <taxon>Ostracoda</taxon>
        <taxon>Podocopa</taxon>
        <taxon>Podocopida</taxon>
        <taxon>Darwinulocopina</taxon>
        <taxon>Darwinuloidea</taxon>
        <taxon>Darwinulidae</taxon>
        <taxon>Darwinula</taxon>
    </lineage>
</organism>
<protein>
    <recommendedName>
        <fullName evidence="13">Nuclear RNA export factor 1</fullName>
    </recommendedName>
</protein>
<evidence type="ECO:0000256" key="3">
    <source>
        <dbReference type="ARBA" id="ARBA00022448"/>
    </source>
</evidence>
<evidence type="ECO:0000313" key="12">
    <source>
        <dbReference type="Proteomes" id="UP000677054"/>
    </source>
</evidence>
<dbReference type="InterPro" id="IPR005637">
    <property type="entry name" value="TAP_C_dom"/>
</dbReference>
<dbReference type="Gene3D" id="3.10.450.50">
    <property type="match status" value="1"/>
</dbReference>
<evidence type="ECO:0000256" key="5">
    <source>
        <dbReference type="ARBA" id="ARBA00022737"/>
    </source>
</evidence>
<feature type="domain" description="TAP-C" evidence="10">
    <location>
        <begin position="609"/>
        <end position="662"/>
    </location>
</feature>
<keyword evidence="12" id="KW-1185">Reference proteome</keyword>
<dbReference type="AlphaFoldDB" id="A0A7R8X500"/>
<dbReference type="InterPro" id="IPR001611">
    <property type="entry name" value="Leu-rich_rpt"/>
</dbReference>
<dbReference type="InterPro" id="IPR012677">
    <property type="entry name" value="Nucleotide-bd_a/b_plait_sf"/>
</dbReference>
<dbReference type="InterPro" id="IPR015245">
    <property type="entry name" value="Tap_RNA-bd"/>
</dbReference>
<dbReference type="InterPro" id="IPR009060">
    <property type="entry name" value="UBA-like_sf"/>
</dbReference>
<reference evidence="11" key="1">
    <citation type="submission" date="2020-11" db="EMBL/GenBank/DDBJ databases">
        <authorList>
            <person name="Tran Van P."/>
        </authorList>
    </citation>
    <scope>NUCLEOTIDE SEQUENCE</scope>
</reference>
<dbReference type="InterPro" id="IPR032710">
    <property type="entry name" value="NTF2-like_dom_sf"/>
</dbReference>
<dbReference type="GO" id="GO:0016973">
    <property type="term" value="P:poly(A)+ mRNA export from nucleus"/>
    <property type="evidence" value="ECO:0007669"/>
    <property type="project" value="TreeGrafter"/>
</dbReference>
<evidence type="ECO:0000256" key="2">
    <source>
        <dbReference type="ARBA" id="ARBA00009285"/>
    </source>
</evidence>
<comment type="subcellular location">
    <subcellularLocation>
        <location evidence="1">Nucleus</location>
        <location evidence="1">Nucleoplasm</location>
    </subcellularLocation>
</comment>
<accession>A0A7R8X500</accession>
<name>A0A7R8X500_9CRUS</name>
<dbReference type="EMBL" id="LR900093">
    <property type="protein sequence ID" value="CAD7244168.1"/>
    <property type="molecule type" value="Genomic_DNA"/>
</dbReference>
<comment type="similarity">
    <text evidence="2">Belongs to the NXF family.</text>
</comment>
<dbReference type="Gene3D" id="3.30.70.330">
    <property type="match status" value="1"/>
</dbReference>
<sequence length="662" mass="73243">MSKRFFRGGRSKFTQGRGNAGIFIESREGGRRSFFRSEHDDRWEQKPGRHVQFKAGGRKPRMRGGLSHQNLQAIFGVDDGMGARPPGGGYQRSSMKGSRRGMKNRSAPNLLLTGNSFKSLIPGWFKIEVYKGKKYKKDFILGSITSSSAVPFVPYEYQEEGQNAVFYVRDRGAADAIRACDRRITTPDNFKLSLCVKATPPPIPNLNKEVKSLITQVMSARYNSNLKALDMSKFDQDDAFNKAGVYVPLSRFAVMSTALKVMEEHIMEMEALDLSSNRLTILDMLGDLKRASPNLKILHLTDNSIREMSQLEKLKGLPLLELKLTGNPVVKKFPNESDYVRCCGSLLKTPNPILFSFAITQLGASQLAQGSLNNADLVSQDDKDLPPPIGFDVEETQSIPVTRPSCFCSEEGKKLSIAFLENYFACYDADNREKLLTAYHNDALFSISVDFNPNAHSHKLSKYLDDNRNLLKSGKHEKLLQQGKFSVVSALSKLPKTLHDPQTFSVDVPFVLPSLMAIHVSGVFKDRDHQPPAIHSFSRSFCLVPDNGGFLILNDQLFVTTPTLTETKMAFQTPTPTPSQEVTLAPSIPTVLVGATGMLPLPGPSTSSLSRESLIDAFSQESGMKPEYAAKCLEDNDWNYAAAAKVFTAMNAQGGIPPDAFK</sequence>
<dbReference type="PROSITE" id="PS50177">
    <property type="entry name" value="NTF2_DOMAIN"/>
    <property type="match status" value="1"/>
</dbReference>
<dbReference type="Proteomes" id="UP000677054">
    <property type="component" value="Unassembled WGS sequence"/>
</dbReference>
<dbReference type="InterPro" id="IPR030217">
    <property type="entry name" value="NXF_fam"/>
</dbReference>
<dbReference type="Pfam" id="PF22602">
    <property type="entry name" value="NXF_NTF2"/>
    <property type="match status" value="1"/>
</dbReference>
<evidence type="ECO:0000256" key="1">
    <source>
        <dbReference type="ARBA" id="ARBA00004642"/>
    </source>
</evidence>
<dbReference type="SMART" id="SM00804">
    <property type="entry name" value="TAP_C"/>
    <property type="match status" value="1"/>
</dbReference>